<comment type="caution">
    <text evidence="1">The sequence shown here is derived from an EMBL/GenBank/DDBJ whole genome shotgun (WGS) entry which is preliminary data.</text>
</comment>
<dbReference type="AlphaFoldDB" id="A0A6N9I0Y0"/>
<accession>A0A6N9I0Y0</accession>
<dbReference type="OrthoDB" id="2320953at2"/>
<reference evidence="1 2" key="1">
    <citation type="journal article" date="2019" name="Appl. Environ. Microbiol.">
        <title>Genetic determinants of hydroxycinnamic acid metabolism in heterofermentative lactobacilli.</title>
        <authorList>
            <person name="Gaur G."/>
            <person name="Oh J.H."/>
            <person name="Filannino P."/>
            <person name="Gobbetti M."/>
            <person name="van Pijkeren J.P."/>
            <person name="Ganzle M.G."/>
        </authorList>
    </citation>
    <scope>NUCLEOTIDE SEQUENCE [LARGE SCALE GENOMIC DNA]</scope>
    <source>
        <strain evidence="1 2">C5</strain>
    </source>
</reference>
<gene>
    <name evidence="1" type="ORF">GB993_04595</name>
</gene>
<dbReference type="EMBL" id="WEZQ01000005">
    <property type="protein sequence ID" value="MYV16792.1"/>
    <property type="molecule type" value="Genomic_DNA"/>
</dbReference>
<name>A0A6N9I0Y0_9LACO</name>
<evidence type="ECO:0000313" key="2">
    <source>
        <dbReference type="Proteomes" id="UP000449209"/>
    </source>
</evidence>
<dbReference type="RefSeq" id="WP_161001423.1">
    <property type="nucleotide sequence ID" value="NZ_WEZQ01000005.1"/>
</dbReference>
<dbReference type="Proteomes" id="UP000449209">
    <property type="component" value="Unassembled WGS sequence"/>
</dbReference>
<protein>
    <submittedName>
        <fullName evidence="1">Uncharacterized protein</fullName>
    </submittedName>
</protein>
<organism evidence="1 2">
    <name type="scientific">Furfurilactobacillus milii</name>
    <dbReference type="NCBI Taxonomy" id="2888272"/>
    <lineage>
        <taxon>Bacteria</taxon>
        <taxon>Bacillati</taxon>
        <taxon>Bacillota</taxon>
        <taxon>Bacilli</taxon>
        <taxon>Lactobacillales</taxon>
        <taxon>Lactobacillaceae</taxon>
        <taxon>Furfurilactobacillus</taxon>
    </lineage>
</organism>
<sequence length="134" mass="15188">MEQLMPNTYINPVMTKSTLHHSIRHSSVLSHHSRLSFGQRIRSFFTAERGDTLRHPQFSSDVIIAHLDRALKQHAVVSIMLNQPSNPFAKKLTTVTGTLRQDQDILTITNHATGKTYLVLPEQIRQICFGLMVA</sequence>
<evidence type="ECO:0000313" key="1">
    <source>
        <dbReference type="EMBL" id="MYV16792.1"/>
    </source>
</evidence>
<proteinExistence type="predicted"/>